<dbReference type="SMART" id="SM01230">
    <property type="entry name" value="Gln-synt_C"/>
    <property type="match status" value="1"/>
</dbReference>
<dbReference type="FunFam" id="3.30.590.10:FF:000011">
    <property type="entry name" value="Glutamine synthetase"/>
    <property type="match status" value="1"/>
</dbReference>
<feature type="domain" description="GS catalytic" evidence="9">
    <location>
        <begin position="100"/>
        <end position="368"/>
    </location>
</feature>
<comment type="subcellular location">
    <subcellularLocation>
        <location evidence="1">Cytoplasm</location>
    </subcellularLocation>
</comment>
<reference evidence="10" key="1">
    <citation type="submission" date="2018-05" db="EMBL/GenBank/DDBJ databases">
        <authorList>
            <person name="Lanie J.A."/>
            <person name="Ng W.-L."/>
            <person name="Kazmierczak K.M."/>
            <person name="Andrzejewski T.M."/>
            <person name="Davidsen T.M."/>
            <person name="Wayne K.J."/>
            <person name="Tettelin H."/>
            <person name="Glass J.I."/>
            <person name="Rusch D."/>
            <person name="Podicherti R."/>
            <person name="Tsui H.-C.T."/>
            <person name="Winkler M.E."/>
        </authorList>
    </citation>
    <scope>NUCLEOTIDE SEQUENCE</scope>
</reference>
<dbReference type="Gene3D" id="3.30.590.10">
    <property type="entry name" value="Glutamine synthetase/guanido kinase, catalytic domain"/>
    <property type="match status" value="1"/>
</dbReference>
<protein>
    <recommendedName>
        <fullName evidence="3">glutamine synthetase</fullName>
        <ecNumber evidence="3">6.3.1.2</ecNumber>
    </recommendedName>
</protein>
<keyword evidence="7" id="KW-0067">ATP-binding</keyword>
<proteinExistence type="inferred from homology"/>
<dbReference type="PROSITE" id="PS51986">
    <property type="entry name" value="GS_BETA_GRASP"/>
    <property type="match status" value="1"/>
</dbReference>
<dbReference type="AlphaFoldDB" id="A0A381T9T5"/>
<dbReference type="GO" id="GO:0006542">
    <property type="term" value="P:glutamine biosynthetic process"/>
    <property type="evidence" value="ECO:0007669"/>
    <property type="project" value="InterPro"/>
</dbReference>
<dbReference type="GO" id="GO:0004356">
    <property type="term" value="F:glutamine synthetase activity"/>
    <property type="evidence" value="ECO:0007669"/>
    <property type="project" value="UniProtKB-EC"/>
</dbReference>
<evidence type="ECO:0000259" key="8">
    <source>
        <dbReference type="PROSITE" id="PS51986"/>
    </source>
</evidence>
<evidence type="ECO:0000313" key="10">
    <source>
        <dbReference type="EMBL" id="SVA12484.1"/>
    </source>
</evidence>
<dbReference type="PANTHER" id="PTHR20852:SF93">
    <property type="entry name" value="GLUTAMINE SYNTHETASE CYTOSOLIC ISOZYME 1-1"/>
    <property type="match status" value="1"/>
</dbReference>
<name>A0A381T9T5_9ZZZZ</name>
<evidence type="ECO:0000256" key="2">
    <source>
        <dbReference type="ARBA" id="ARBA00009897"/>
    </source>
</evidence>
<dbReference type="EC" id="6.3.1.2" evidence="3"/>
<dbReference type="InterPro" id="IPR008147">
    <property type="entry name" value="Gln_synt_N"/>
</dbReference>
<dbReference type="InterPro" id="IPR050292">
    <property type="entry name" value="Glutamine_Synthetase"/>
</dbReference>
<dbReference type="InterPro" id="IPR008146">
    <property type="entry name" value="Gln_synth_cat_dom"/>
</dbReference>
<dbReference type="PANTHER" id="PTHR20852">
    <property type="entry name" value="GLUTAMINE SYNTHETASE"/>
    <property type="match status" value="1"/>
</dbReference>
<sequence length="368" mass="41823">MSHSQSVINKISFQTLPNHIQVTYVWIGGNKELRSKTKTLPRTKYEVSDLPDWNYDGSSTNQAQGHFSEIIIKPQRIFKDPFRKDGLLVMCDTYLTTGEPHSTNTRYNANLTFNEKLSEHPWFGIEQEFFVMKKGTRTPLGFPSHGFPEPQGKYYCSVGSSNCMGRDVLETFYRAAVFAGIKISGTNVEVAPSQFEYQVGPCTGIESGDHLWMSRYILHRVSELYDVDVNFEPKPVKGDWNGSGCHTNYSTLPMRKENGLDHILKAIDQLKINHTHMVPYYGDENNKERLTGQHETGHWSKFSWGYGDRGATVRVGTDVKKAKKGYFEIRAVSSDMDPWYTTGEIFRVTALPSPPPSLNVTNDVTYFT</sequence>
<keyword evidence="6" id="KW-0547">Nucleotide-binding</keyword>
<evidence type="ECO:0000256" key="6">
    <source>
        <dbReference type="ARBA" id="ARBA00022741"/>
    </source>
</evidence>
<comment type="similarity">
    <text evidence="2">Belongs to the glutamine synthetase family.</text>
</comment>
<evidence type="ECO:0000256" key="3">
    <source>
        <dbReference type="ARBA" id="ARBA00012937"/>
    </source>
</evidence>
<evidence type="ECO:0000256" key="1">
    <source>
        <dbReference type="ARBA" id="ARBA00004496"/>
    </source>
</evidence>
<dbReference type="PROSITE" id="PS00181">
    <property type="entry name" value="GLNA_ATP"/>
    <property type="match status" value="1"/>
</dbReference>
<dbReference type="SUPFAM" id="SSF55931">
    <property type="entry name" value="Glutamine synthetase/guanido kinase"/>
    <property type="match status" value="1"/>
</dbReference>
<dbReference type="SUPFAM" id="SSF54368">
    <property type="entry name" value="Glutamine synthetase, N-terminal domain"/>
    <property type="match status" value="1"/>
</dbReference>
<dbReference type="GO" id="GO:0005737">
    <property type="term" value="C:cytoplasm"/>
    <property type="evidence" value="ECO:0007669"/>
    <property type="project" value="UniProtKB-SubCell"/>
</dbReference>
<dbReference type="PROSITE" id="PS51987">
    <property type="entry name" value="GS_CATALYTIC"/>
    <property type="match status" value="1"/>
</dbReference>
<dbReference type="Gene3D" id="3.10.20.70">
    <property type="entry name" value="Glutamine synthetase, N-terminal domain"/>
    <property type="match status" value="1"/>
</dbReference>
<gene>
    <name evidence="10" type="ORF">METZ01_LOCUS65338</name>
</gene>
<evidence type="ECO:0000259" key="9">
    <source>
        <dbReference type="PROSITE" id="PS51987"/>
    </source>
</evidence>
<dbReference type="GO" id="GO:0005524">
    <property type="term" value="F:ATP binding"/>
    <property type="evidence" value="ECO:0007669"/>
    <property type="project" value="UniProtKB-KW"/>
</dbReference>
<organism evidence="10">
    <name type="scientific">marine metagenome</name>
    <dbReference type="NCBI Taxonomy" id="408172"/>
    <lineage>
        <taxon>unclassified sequences</taxon>
        <taxon>metagenomes</taxon>
        <taxon>ecological metagenomes</taxon>
    </lineage>
</organism>
<feature type="domain" description="GS beta-grasp" evidence="8">
    <location>
        <begin position="18"/>
        <end position="98"/>
    </location>
</feature>
<accession>A0A381T9T5</accession>
<dbReference type="EMBL" id="UINC01004190">
    <property type="protein sequence ID" value="SVA12484.1"/>
    <property type="molecule type" value="Genomic_DNA"/>
</dbReference>
<dbReference type="InterPro" id="IPR014746">
    <property type="entry name" value="Gln_synth/guanido_kin_cat_dom"/>
</dbReference>
<evidence type="ECO:0000256" key="5">
    <source>
        <dbReference type="ARBA" id="ARBA00022598"/>
    </source>
</evidence>
<evidence type="ECO:0000256" key="4">
    <source>
        <dbReference type="ARBA" id="ARBA00022490"/>
    </source>
</evidence>
<keyword evidence="5" id="KW-0436">Ligase</keyword>
<dbReference type="InterPro" id="IPR027303">
    <property type="entry name" value="Gln_synth_gly_rich_site"/>
</dbReference>
<dbReference type="Pfam" id="PF00120">
    <property type="entry name" value="Gln-synt_C"/>
    <property type="match status" value="1"/>
</dbReference>
<keyword evidence="4" id="KW-0963">Cytoplasm</keyword>
<evidence type="ECO:0000256" key="7">
    <source>
        <dbReference type="ARBA" id="ARBA00022840"/>
    </source>
</evidence>
<dbReference type="InterPro" id="IPR036651">
    <property type="entry name" value="Gln_synt_N_sf"/>
</dbReference>